<keyword evidence="7 8" id="KW-0131">Cell cycle</keyword>
<comment type="similarity">
    <text evidence="8">Belongs to the Pal lipoprotein family.</text>
</comment>
<evidence type="ECO:0000256" key="7">
    <source>
        <dbReference type="ARBA" id="ARBA00023306"/>
    </source>
</evidence>
<dbReference type="KEGG" id="rhf:EUB48_10805"/>
<dbReference type="PRINTS" id="PR01021">
    <property type="entry name" value="OMPADOMAIN"/>
</dbReference>
<gene>
    <name evidence="8 11" type="primary">pal</name>
    <name evidence="11" type="ORF">EUB48_10805</name>
</gene>
<sequence length="184" mass="19896">MNFYFRSLTMKRILLAFSMVALMAGCSSGVNLNKAPVDDKSGSLVTPGADSGNAAKSNVAPVDLSKSAQNAAGPAGVDHSVYFDFDKYIVKPEYQSLIEAHARFLKADPKRHSVIEGNTDDRGSSEYNLALGQKRAEAVRRALDLLGVNDNQVEAVSFGKEKPVALGDDEASRAKNRRADITYR</sequence>
<dbReference type="PANTHER" id="PTHR30329">
    <property type="entry name" value="STATOR ELEMENT OF FLAGELLAR MOTOR COMPLEX"/>
    <property type="match status" value="1"/>
</dbReference>
<dbReference type="PROSITE" id="PS51123">
    <property type="entry name" value="OMPA_2"/>
    <property type="match status" value="1"/>
</dbReference>
<dbReference type="InterPro" id="IPR006665">
    <property type="entry name" value="OmpA-like"/>
</dbReference>
<dbReference type="HAMAP" id="MF_02204">
    <property type="entry name" value="Pal"/>
    <property type="match status" value="1"/>
</dbReference>
<evidence type="ECO:0000313" key="11">
    <source>
        <dbReference type="EMBL" id="QDL37703.1"/>
    </source>
</evidence>
<evidence type="ECO:0000256" key="4">
    <source>
        <dbReference type="ARBA" id="ARBA00023139"/>
    </source>
</evidence>
<name>A0A515DBB1_9BURK</name>
<evidence type="ECO:0000313" key="12">
    <source>
        <dbReference type="Proteomes" id="UP000316798"/>
    </source>
</evidence>
<comment type="function">
    <text evidence="8">Part of the Tol-Pal system, which plays a role in outer membrane invagination during cell division and is important for maintaining outer membrane integrity.</text>
</comment>
<feature type="chain" id="PRO_5022143558" description="Peptidoglycan-associated lipoprotein" evidence="9">
    <location>
        <begin position="24"/>
        <end position="184"/>
    </location>
</feature>
<keyword evidence="12" id="KW-1185">Reference proteome</keyword>
<feature type="signal peptide" evidence="9">
    <location>
        <begin position="1"/>
        <end position="23"/>
    </location>
</feature>
<dbReference type="Pfam" id="PF00691">
    <property type="entry name" value="OmpA"/>
    <property type="match status" value="1"/>
</dbReference>
<dbReference type="OrthoDB" id="9809164at2"/>
<dbReference type="InterPro" id="IPR006664">
    <property type="entry name" value="OMP_bac"/>
</dbReference>
<evidence type="ECO:0000256" key="5">
    <source>
        <dbReference type="ARBA" id="ARBA00023237"/>
    </source>
</evidence>
<dbReference type="GO" id="GO:0051301">
    <property type="term" value="P:cell division"/>
    <property type="evidence" value="ECO:0007669"/>
    <property type="project" value="UniProtKB-UniRule"/>
</dbReference>
<dbReference type="Gene3D" id="3.30.1330.60">
    <property type="entry name" value="OmpA-like domain"/>
    <property type="match status" value="1"/>
</dbReference>
<keyword evidence="4 8" id="KW-0564">Palmitate</keyword>
<dbReference type="PANTHER" id="PTHR30329:SF21">
    <property type="entry name" value="LIPOPROTEIN YIAD-RELATED"/>
    <property type="match status" value="1"/>
</dbReference>
<dbReference type="InterPro" id="IPR014169">
    <property type="entry name" value="Pal_lipo_C"/>
</dbReference>
<dbReference type="PROSITE" id="PS01068">
    <property type="entry name" value="OMPA_1"/>
    <property type="match status" value="1"/>
</dbReference>
<organism evidence="11 12">
    <name type="scientific">Rhodoferax sediminis</name>
    <dbReference type="NCBI Taxonomy" id="2509614"/>
    <lineage>
        <taxon>Bacteria</taxon>
        <taxon>Pseudomonadati</taxon>
        <taxon>Pseudomonadota</taxon>
        <taxon>Betaproteobacteria</taxon>
        <taxon>Burkholderiales</taxon>
        <taxon>Comamonadaceae</taxon>
        <taxon>Rhodoferax</taxon>
    </lineage>
</organism>
<dbReference type="PROSITE" id="PS51257">
    <property type="entry name" value="PROKAR_LIPOPROTEIN"/>
    <property type="match status" value="1"/>
</dbReference>
<keyword evidence="2 8" id="KW-0732">Signal</keyword>
<evidence type="ECO:0000256" key="1">
    <source>
        <dbReference type="ARBA" id="ARBA00022618"/>
    </source>
</evidence>
<dbReference type="Proteomes" id="UP000316798">
    <property type="component" value="Chromosome"/>
</dbReference>
<dbReference type="GO" id="GO:0009279">
    <property type="term" value="C:cell outer membrane"/>
    <property type="evidence" value="ECO:0007669"/>
    <property type="project" value="UniProtKB-SubCell"/>
</dbReference>
<dbReference type="InterPro" id="IPR050330">
    <property type="entry name" value="Bact_OuterMem_StrucFunc"/>
</dbReference>
<protein>
    <recommendedName>
        <fullName evidence="8">Peptidoglycan-associated lipoprotein</fullName>
        <shortName evidence="8">PAL</shortName>
    </recommendedName>
</protein>
<keyword evidence="6 8" id="KW-0449">Lipoprotein</keyword>
<dbReference type="InterPro" id="IPR039001">
    <property type="entry name" value="Pal"/>
</dbReference>
<proteinExistence type="inferred from homology"/>
<keyword evidence="5 8" id="KW-0998">Cell outer membrane</keyword>
<evidence type="ECO:0000256" key="2">
    <source>
        <dbReference type="ARBA" id="ARBA00022729"/>
    </source>
</evidence>
<evidence type="ECO:0000256" key="8">
    <source>
        <dbReference type="HAMAP-Rule" id="MF_02204"/>
    </source>
</evidence>
<evidence type="ECO:0000256" key="6">
    <source>
        <dbReference type="ARBA" id="ARBA00023288"/>
    </source>
</evidence>
<keyword evidence="1 8" id="KW-0132">Cell division</keyword>
<dbReference type="NCBIfam" id="TIGR02802">
    <property type="entry name" value="Pal_lipo"/>
    <property type="match status" value="1"/>
</dbReference>
<dbReference type="InterPro" id="IPR006690">
    <property type="entry name" value="OMPA-like_CS"/>
</dbReference>
<comment type="subcellular location">
    <subcellularLocation>
        <location evidence="8">Cell outer membrane</location>
        <topology evidence="8">Lipid-anchor</topology>
    </subcellularLocation>
</comment>
<feature type="domain" description="OmpA-like" evidence="10">
    <location>
        <begin position="70"/>
        <end position="184"/>
    </location>
</feature>
<dbReference type="CDD" id="cd07185">
    <property type="entry name" value="OmpA_C-like"/>
    <property type="match status" value="1"/>
</dbReference>
<evidence type="ECO:0000256" key="3">
    <source>
        <dbReference type="ARBA" id="ARBA00023136"/>
    </source>
</evidence>
<evidence type="ECO:0000259" key="10">
    <source>
        <dbReference type="PROSITE" id="PS51123"/>
    </source>
</evidence>
<dbReference type="SUPFAM" id="SSF103088">
    <property type="entry name" value="OmpA-like"/>
    <property type="match status" value="1"/>
</dbReference>
<comment type="subunit">
    <text evidence="8">The Tol-Pal system is composed of five core proteins: the inner membrane proteins TolA, TolQ and TolR, the periplasmic protein TolB and the outer membrane protein Pal. They form a network linking the inner and outer membranes and the peptidoglycan layer.</text>
</comment>
<reference evidence="11 12" key="1">
    <citation type="submission" date="2019-01" db="EMBL/GenBank/DDBJ databases">
        <title>Genomic insights into a novel species Rhodoferax sp.</title>
        <authorList>
            <person name="Jin L."/>
        </authorList>
    </citation>
    <scope>NUCLEOTIDE SEQUENCE [LARGE SCALE GENOMIC DNA]</scope>
    <source>
        <strain evidence="11 12">CHu59-6-5</strain>
    </source>
</reference>
<dbReference type="AlphaFoldDB" id="A0A515DBB1"/>
<dbReference type="InterPro" id="IPR036737">
    <property type="entry name" value="OmpA-like_sf"/>
</dbReference>
<accession>A0A515DBB1</accession>
<evidence type="ECO:0000256" key="9">
    <source>
        <dbReference type="SAM" id="SignalP"/>
    </source>
</evidence>
<dbReference type="EMBL" id="CP035503">
    <property type="protein sequence ID" value="QDL37703.1"/>
    <property type="molecule type" value="Genomic_DNA"/>
</dbReference>
<keyword evidence="3 8" id="KW-0472">Membrane</keyword>